<evidence type="ECO:0000256" key="1">
    <source>
        <dbReference type="SAM" id="Phobius"/>
    </source>
</evidence>
<protein>
    <submittedName>
        <fullName evidence="2">DUF3667 domain-containing protein</fullName>
    </submittedName>
</protein>
<dbReference type="InterPro" id="IPR022134">
    <property type="entry name" value="DUF3667"/>
</dbReference>
<organism evidence="2 3">
    <name type="scientific">Pedobacter punctiformis</name>
    <dbReference type="NCBI Taxonomy" id="3004097"/>
    <lineage>
        <taxon>Bacteria</taxon>
        <taxon>Pseudomonadati</taxon>
        <taxon>Bacteroidota</taxon>
        <taxon>Sphingobacteriia</taxon>
        <taxon>Sphingobacteriales</taxon>
        <taxon>Sphingobacteriaceae</taxon>
        <taxon>Pedobacter</taxon>
    </lineage>
</organism>
<keyword evidence="1" id="KW-1133">Transmembrane helix</keyword>
<evidence type="ECO:0000313" key="2">
    <source>
        <dbReference type="EMBL" id="MCZ4243640.1"/>
    </source>
</evidence>
<comment type="caution">
    <text evidence="2">The sequence shown here is derived from an EMBL/GenBank/DDBJ whole genome shotgun (WGS) entry which is preliminary data.</text>
</comment>
<gene>
    <name evidence="2" type="ORF">O0955_06445</name>
</gene>
<feature type="transmembrane region" description="Helical" evidence="1">
    <location>
        <begin position="322"/>
        <end position="342"/>
    </location>
</feature>
<dbReference type="EMBL" id="JAPWGM010000002">
    <property type="protein sequence ID" value="MCZ4243640.1"/>
    <property type="molecule type" value="Genomic_DNA"/>
</dbReference>
<sequence length="380" mass="44278">MSVGKYRKEHNCLNCGAQVEKHYCSDCGQPNLELKENFWQFISHSIAHYFHFDNKFFQTLKPLITQPGQVTLDYLAGKRARYINPVSMYIFVSIVYFLIVPKAGGNHEKETKHEAKVEAPAKEATKILRDTVGKELEEMGLSKSIISSAVTRISHSLSIKEFKKLSFKAQDSIIKNLEAQKTASNQDSIEEILESYRGFHIIKQDSTYESYLSRQSKLSADERDNWYERLLKKRDISINQKSSNGFWSLSEEVEHYRAKQYFLLMPLLAFFIMRIFRRNHIYYLDHLIFTIHGMTAFFLLKIATVPLQQYVFGPDSYVSTGIKWLVVAAVIWYMYTGLKVFYQRTRSATIKKMILIVVLYLVAFSLSEMVIENLIYYFLA</sequence>
<feature type="transmembrane region" description="Helical" evidence="1">
    <location>
        <begin position="283"/>
        <end position="302"/>
    </location>
</feature>
<dbReference type="RefSeq" id="WP_269426718.1">
    <property type="nucleotide sequence ID" value="NZ_JAPWGM010000002.1"/>
</dbReference>
<keyword evidence="1" id="KW-0812">Transmembrane</keyword>
<proteinExistence type="predicted"/>
<accession>A0ABT4L6U2</accession>
<keyword evidence="1" id="KW-0472">Membrane</keyword>
<feature type="transmembrane region" description="Helical" evidence="1">
    <location>
        <begin position="354"/>
        <end position="379"/>
    </location>
</feature>
<dbReference type="Proteomes" id="UP001144347">
    <property type="component" value="Unassembled WGS sequence"/>
</dbReference>
<dbReference type="Pfam" id="PF12412">
    <property type="entry name" value="DUF3667"/>
    <property type="match status" value="1"/>
</dbReference>
<evidence type="ECO:0000313" key="3">
    <source>
        <dbReference type="Proteomes" id="UP001144347"/>
    </source>
</evidence>
<keyword evidence="3" id="KW-1185">Reference proteome</keyword>
<reference evidence="2" key="1">
    <citation type="submission" date="2022-12" db="EMBL/GenBank/DDBJ databases">
        <title>Genome sequence of HCMS5-2.</title>
        <authorList>
            <person name="Woo H."/>
        </authorList>
    </citation>
    <scope>NUCLEOTIDE SEQUENCE</scope>
    <source>
        <strain evidence="2">HCMS5-2</strain>
    </source>
</reference>
<name>A0ABT4L6U2_9SPHI</name>